<dbReference type="GO" id="GO:0000160">
    <property type="term" value="P:phosphorelay signal transduction system"/>
    <property type="evidence" value="ECO:0007669"/>
    <property type="project" value="InterPro"/>
</dbReference>
<name>A0A7R6PLP6_9GAMM</name>
<dbReference type="InterPro" id="IPR002078">
    <property type="entry name" value="Sigma_54_int"/>
</dbReference>
<organism evidence="9 10">
    <name type="scientific">Amphritea japonica ATCC BAA-1530</name>
    <dbReference type="NCBI Taxonomy" id="1278309"/>
    <lineage>
        <taxon>Bacteria</taxon>
        <taxon>Pseudomonadati</taxon>
        <taxon>Pseudomonadota</taxon>
        <taxon>Gammaproteobacteria</taxon>
        <taxon>Oceanospirillales</taxon>
        <taxon>Oceanospirillaceae</taxon>
        <taxon>Amphritea</taxon>
    </lineage>
</organism>
<evidence type="ECO:0000256" key="6">
    <source>
        <dbReference type="PROSITE-ProRule" id="PRU00169"/>
    </source>
</evidence>
<dbReference type="Gene3D" id="1.10.10.60">
    <property type="entry name" value="Homeodomain-like"/>
    <property type="match status" value="1"/>
</dbReference>
<dbReference type="Gene3D" id="3.40.50.300">
    <property type="entry name" value="P-loop containing nucleotide triphosphate hydrolases"/>
    <property type="match status" value="1"/>
</dbReference>
<dbReference type="Pfam" id="PF02954">
    <property type="entry name" value="HTH_8"/>
    <property type="match status" value="1"/>
</dbReference>
<evidence type="ECO:0000256" key="2">
    <source>
        <dbReference type="ARBA" id="ARBA00022840"/>
    </source>
</evidence>
<dbReference type="InterPro" id="IPR009057">
    <property type="entry name" value="Homeodomain-like_sf"/>
</dbReference>
<dbReference type="InterPro" id="IPR003593">
    <property type="entry name" value="AAA+_ATPase"/>
</dbReference>
<evidence type="ECO:0000259" key="7">
    <source>
        <dbReference type="PROSITE" id="PS50045"/>
    </source>
</evidence>
<sequence>MTGKILLIDDDPAILRALKRLLRPSVEKLKLEVFSTSDAQDALQLAQQEKPELIICDQRMPEVLGTELLRDISALGLSAQHYIVSGYADFDQITEAFNQGIIHQFIAKPWDEHQLLHSVDQLFNIQNVSKKIGNSPAVLFHGMLSEEPKMLEVFQQLTRLSNANAPINLSGETGTGKELAARAIHFESHRRDKSFVAVNCANFTDQMMEAELFGHRKGAFTGAVEDRTGLLQEADGGTLFLDEVTTLPLALQAKLLRVLQERRFRPVGGNQEYSFDVQLISASSQSIQDAVATGAFRPDLQYRLEVLPVHIPPLRQRPNDVIPLLRFFLNQLMLPEEMGLTERLKSQLKEYSWPGNVRQLYNVAQYLAAMCDRRQDEIDIDLLPQHILCIDCSERQEESADRLKPLQQLDVTELQQLLDKHQGNRTATAESLGISRMTLWRRMKELAVD</sequence>
<feature type="modified residue" description="4-aspartylphosphate" evidence="6">
    <location>
        <position position="57"/>
    </location>
</feature>
<dbReference type="GO" id="GO:0043565">
    <property type="term" value="F:sequence-specific DNA binding"/>
    <property type="evidence" value="ECO:0007669"/>
    <property type="project" value="InterPro"/>
</dbReference>
<dbReference type="PROSITE" id="PS00676">
    <property type="entry name" value="SIGMA54_INTERACT_2"/>
    <property type="match status" value="1"/>
</dbReference>
<dbReference type="InterPro" id="IPR027417">
    <property type="entry name" value="P-loop_NTPase"/>
</dbReference>
<dbReference type="KEGG" id="ajp:AMJAP_1173"/>
<keyword evidence="1" id="KW-0547">Nucleotide-binding</keyword>
<protein>
    <submittedName>
        <fullName evidence="9">Two-component system, NtrC family, response regulator GlrR</fullName>
    </submittedName>
</protein>
<dbReference type="SMART" id="SM00382">
    <property type="entry name" value="AAA"/>
    <property type="match status" value="1"/>
</dbReference>
<dbReference type="CDD" id="cd00009">
    <property type="entry name" value="AAA"/>
    <property type="match status" value="1"/>
</dbReference>
<dbReference type="Gene3D" id="1.10.8.60">
    <property type="match status" value="1"/>
</dbReference>
<dbReference type="PROSITE" id="PS00688">
    <property type="entry name" value="SIGMA54_INTERACT_3"/>
    <property type="match status" value="1"/>
</dbReference>
<dbReference type="PROSITE" id="PS50045">
    <property type="entry name" value="SIGMA54_INTERACT_4"/>
    <property type="match status" value="1"/>
</dbReference>
<dbReference type="PANTHER" id="PTHR32071">
    <property type="entry name" value="TRANSCRIPTIONAL REGULATORY PROTEIN"/>
    <property type="match status" value="1"/>
</dbReference>
<dbReference type="GO" id="GO:0005524">
    <property type="term" value="F:ATP binding"/>
    <property type="evidence" value="ECO:0007669"/>
    <property type="project" value="UniProtKB-KW"/>
</dbReference>
<keyword evidence="2" id="KW-0067">ATP-binding</keyword>
<dbReference type="InterPro" id="IPR011006">
    <property type="entry name" value="CheY-like_superfamily"/>
</dbReference>
<feature type="domain" description="Sigma-54 factor interaction" evidence="7">
    <location>
        <begin position="143"/>
        <end position="369"/>
    </location>
</feature>
<dbReference type="SUPFAM" id="SSF52172">
    <property type="entry name" value="CheY-like"/>
    <property type="match status" value="1"/>
</dbReference>
<dbReference type="InterPro" id="IPR002197">
    <property type="entry name" value="HTH_Fis"/>
</dbReference>
<keyword evidence="3" id="KW-0805">Transcription regulation</keyword>
<dbReference type="FunFam" id="3.40.50.300:FF:000006">
    <property type="entry name" value="DNA-binding transcriptional regulator NtrC"/>
    <property type="match status" value="1"/>
</dbReference>
<gene>
    <name evidence="9" type="ORF">AMJAP_1173</name>
</gene>
<dbReference type="InterPro" id="IPR001789">
    <property type="entry name" value="Sig_transdc_resp-reg_receiver"/>
</dbReference>
<dbReference type="RefSeq" id="WP_019621366.1">
    <property type="nucleotide sequence ID" value="NZ_AP014545.1"/>
</dbReference>
<dbReference type="PANTHER" id="PTHR32071:SF117">
    <property type="entry name" value="PTS-DEPENDENT DIHYDROXYACETONE KINASE OPERON REGULATORY PROTEIN-RELATED"/>
    <property type="match status" value="1"/>
</dbReference>
<dbReference type="SUPFAM" id="SSF52540">
    <property type="entry name" value="P-loop containing nucleoside triphosphate hydrolases"/>
    <property type="match status" value="1"/>
</dbReference>
<feature type="domain" description="Response regulatory" evidence="8">
    <location>
        <begin position="4"/>
        <end position="123"/>
    </location>
</feature>
<evidence type="ECO:0000256" key="4">
    <source>
        <dbReference type="ARBA" id="ARBA00023125"/>
    </source>
</evidence>
<accession>A0A7R6PLP6</accession>
<dbReference type="Gene3D" id="3.40.50.2300">
    <property type="match status" value="1"/>
</dbReference>
<dbReference type="EMBL" id="AP014545">
    <property type="protein sequence ID" value="BBB25768.1"/>
    <property type="molecule type" value="Genomic_DNA"/>
</dbReference>
<evidence type="ECO:0000256" key="5">
    <source>
        <dbReference type="ARBA" id="ARBA00023163"/>
    </source>
</evidence>
<dbReference type="Pfam" id="PF00158">
    <property type="entry name" value="Sigma54_activat"/>
    <property type="match status" value="1"/>
</dbReference>
<evidence type="ECO:0000259" key="8">
    <source>
        <dbReference type="PROSITE" id="PS50110"/>
    </source>
</evidence>
<reference evidence="9 10" key="1">
    <citation type="journal article" date="2008" name="Int. J. Syst. Evol. Microbiol.">
        <title>Amphritea japonica sp. nov. and Amphritea balenae sp. nov., isolated from the sediment adjacent to sperm whale carcasses off Kagoshima, Japan.</title>
        <authorList>
            <person name="Miyazaki M."/>
            <person name="Nogi Y."/>
            <person name="Fujiwara Y."/>
            <person name="Kawato M."/>
            <person name="Nagahama T."/>
            <person name="Kubokawa K."/>
            <person name="Horikoshi K."/>
        </authorList>
    </citation>
    <scope>NUCLEOTIDE SEQUENCE [LARGE SCALE GENOMIC DNA]</scope>
    <source>
        <strain evidence="9 10">ATCC BAA-1530</strain>
    </source>
</reference>
<keyword evidence="10" id="KW-1185">Reference proteome</keyword>
<dbReference type="OrthoDB" id="9804019at2"/>
<dbReference type="SUPFAM" id="SSF46689">
    <property type="entry name" value="Homeodomain-like"/>
    <property type="match status" value="1"/>
</dbReference>
<keyword evidence="6" id="KW-0597">Phosphoprotein</keyword>
<dbReference type="InterPro" id="IPR025944">
    <property type="entry name" value="Sigma_54_int_dom_CS"/>
</dbReference>
<keyword evidence="4" id="KW-0238">DNA-binding</keyword>
<dbReference type="Pfam" id="PF25601">
    <property type="entry name" value="AAA_lid_14"/>
    <property type="match status" value="1"/>
</dbReference>
<dbReference type="PROSITE" id="PS50110">
    <property type="entry name" value="RESPONSE_REGULATORY"/>
    <property type="match status" value="1"/>
</dbReference>
<dbReference type="AlphaFoldDB" id="A0A7R6PLP6"/>
<dbReference type="Pfam" id="PF00072">
    <property type="entry name" value="Response_reg"/>
    <property type="match status" value="1"/>
</dbReference>
<evidence type="ECO:0000256" key="1">
    <source>
        <dbReference type="ARBA" id="ARBA00022741"/>
    </source>
</evidence>
<dbReference type="InterPro" id="IPR025943">
    <property type="entry name" value="Sigma_54_int_dom_ATP-bd_2"/>
</dbReference>
<keyword evidence="5" id="KW-0804">Transcription</keyword>
<dbReference type="GO" id="GO:0006355">
    <property type="term" value="P:regulation of DNA-templated transcription"/>
    <property type="evidence" value="ECO:0007669"/>
    <property type="project" value="InterPro"/>
</dbReference>
<evidence type="ECO:0000256" key="3">
    <source>
        <dbReference type="ARBA" id="ARBA00023015"/>
    </source>
</evidence>
<evidence type="ECO:0000313" key="10">
    <source>
        <dbReference type="Proteomes" id="UP000595663"/>
    </source>
</evidence>
<dbReference type="PRINTS" id="PR01590">
    <property type="entry name" value="HTHFIS"/>
</dbReference>
<dbReference type="InterPro" id="IPR058031">
    <property type="entry name" value="AAA_lid_NorR"/>
</dbReference>
<proteinExistence type="predicted"/>
<dbReference type="Proteomes" id="UP000595663">
    <property type="component" value="Chromosome"/>
</dbReference>
<evidence type="ECO:0000313" key="9">
    <source>
        <dbReference type="EMBL" id="BBB25768.1"/>
    </source>
</evidence>
<dbReference type="SMART" id="SM00448">
    <property type="entry name" value="REC"/>
    <property type="match status" value="1"/>
</dbReference>